<evidence type="ECO:0000256" key="3">
    <source>
        <dbReference type="ARBA" id="ARBA00022705"/>
    </source>
</evidence>
<comment type="caution">
    <text evidence="16">The sequence shown here is derived from an EMBL/GenBank/DDBJ whole genome shotgun (WGS) entry which is preliminary data.</text>
</comment>
<dbReference type="SUPFAM" id="SSF52540">
    <property type="entry name" value="P-loop containing nucleoside triphosphate hydrolases"/>
    <property type="match status" value="1"/>
</dbReference>
<evidence type="ECO:0000313" key="17">
    <source>
        <dbReference type="Proteomes" id="UP000004095"/>
    </source>
</evidence>
<evidence type="ECO:0000256" key="14">
    <source>
        <dbReference type="SAM" id="MobiDB-lite"/>
    </source>
</evidence>
<dbReference type="InterPro" id="IPR007694">
    <property type="entry name" value="DNA_helicase_DnaB-like_C"/>
</dbReference>
<evidence type="ECO:0000256" key="1">
    <source>
        <dbReference type="ARBA" id="ARBA00008428"/>
    </source>
</evidence>
<keyword evidence="3 13" id="KW-0235">DNA replication</keyword>
<evidence type="ECO:0000256" key="6">
    <source>
        <dbReference type="ARBA" id="ARBA00022806"/>
    </source>
</evidence>
<reference evidence="16 17" key="1">
    <citation type="submission" date="2007-01" db="EMBL/GenBank/DDBJ databases">
        <authorList>
            <person name="Haygood M."/>
            <person name="Podell S."/>
            <person name="Anderson C."/>
            <person name="Hopkinson B."/>
            <person name="Roe K."/>
            <person name="Barbeau K."/>
            <person name="Gaasterland T."/>
            <person name="Ferriera S."/>
            <person name="Johnson J."/>
            <person name="Kravitz S."/>
            <person name="Beeson K."/>
            <person name="Sutton G."/>
            <person name="Rogers Y.-H."/>
            <person name="Friedman R."/>
            <person name="Frazier M."/>
            <person name="Venter J.C."/>
        </authorList>
    </citation>
    <scope>NUCLEOTIDE SEQUENCE [LARGE SCALE GENOMIC DNA]</scope>
    <source>
        <strain evidence="16 17">ATCC 23134</strain>
    </source>
</reference>
<dbReference type="FunFam" id="1.10.860.10:FF:000001">
    <property type="entry name" value="Replicative DNA helicase"/>
    <property type="match status" value="1"/>
</dbReference>
<dbReference type="Pfam" id="PF03796">
    <property type="entry name" value="DnaB_C"/>
    <property type="match status" value="1"/>
</dbReference>
<dbReference type="PANTHER" id="PTHR30153:SF2">
    <property type="entry name" value="REPLICATIVE DNA HELICASE"/>
    <property type="match status" value="1"/>
</dbReference>
<keyword evidence="4 13" id="KW-0547">Nucleotide-binding</keyword>
<sequence length="492" mass="55211">MAKKTMVVQGQVPPQAIDIEEAVLGAILIEQPAFMQVIDLLQPDYFYKPAHKEVYQAILELFAQANPVDMLTVTQQLRQTGKLEMAGGPTFVMKLTSMVNSSANIEYHAHILVEQAIKRRLIEISSKIRKVAFDHTSDAFEVIDDLANDVFQLSETGIKKQFSRASKIVSENILTLEEDVANPQRIQKNKIPSGLYSLDKHIGGFDKATLTVFAARPAMGKTAFALNLALNAAEVFERPVAFFSLEMSARELGYRLLAMCSGIASKRIKNRALSQEEIPKVRQAEKLIQKPNLFIDDTPQLSLLQFKAKVRRLVFSHQVECVIIDYLQLMKGHSGQASQNRQLEVATIVKDLKALAKEMDIPIIALSQLNRGVETRPGDKRPVMADLRESGEIEQSADTIAFLYRPAYYGVTEDHLGNSTEGVTELIIAKHRDGKSGTILLDFIPQHLRFQDLNQQFWREPIPKPEQPGRATQSLPAKQFRGFSQNPDDFDK</sequence>
<comment type="function">
    <text evidence="10 13">The main replicative DNA helicase, it participates in initiation and elongation during chromosome replication. Travels ahead of the DNA replisome, separating dsDNA into templates for DNA synthesis. A processive ATP-dependent 5'-3' DNA helicase it has DNA-dependent ATPase activity.</text>
</comment>
<dbReference type="EMBL" id="AAWS01000009">
    <property type="protein sequence ID" value="EAY29812.1"/>
    <property type="molecule type" value="Genomic_DNA"/>
</dbReference>
<dbReference type="GO" id="GO:0005829">
    <property type="term" value="C:cytosol"/>
    <property type="evidence" value="ECO:0007669"/>
    <property type="project" value="TreeGrafter"/>
</dbReference>
<dbReference type="InterPro" id="IPR007693">
    <property type="entry name" value="DNA_helicase_DnaB-like_N"/>
</dbReference>
<dbReference type="InterPro" id="IPR016136">
    <property type="entry name" value="DNA_helicase_N/primase_C"/>
</dbReference>
<dbReference type="OrthoDB" id="9773982at2"/>
<keyword evidence="6 13" id="KW-0347">Helicase</keyword>
<feature type="compositionally biased region" description="Polar residues" evidence="14">
    <location>
        <begin position="470"/>
        <end position="492"/>
    </location>
</feature>
<gene>
    <name evidence="16" type="ORF">M23134_05685</name>
</gene>
<dbReference type="InterPro" id="IPR027417">
    <property type="entry name" value="P-loop_NTPase"/>
</dbReference>
<keyword evidence="5 13" id="KW-0378">Hydrolase</keyword>
<evidence type="ECO:0000256" key="13">
    <source>
        <dbReference type="RuleBase" id="RU362085"/>
    </source>
</evidence>
<name>A1ZIE4_MICM2</name>
<dbReference type="SUPFAM" id="SSF48024">
    <property type="entry name" value="N-terminal domain of DnaB helicase"/>
    <property type="match status" value="1"/>
</dbReference>
<evidence type="ECO:0000256" key="7">
    <source>
        <dbReference type="ARBA" id="ARBA00022840"/>
    </source>
</evidence>
<evidence type="ECO:0000256" key="11">
    <source>
        <dbReference type="ARBA" id="ARBA00048954"/>
    </source>
</evidence>
<proteinExistence type="inferred from homology"/>
<feature type="region of interest" description="Disordered" evidence="14">
    <location>
        <begin position="460"/>
        <end position="492"/>
    </location>
</feature>
<dbReference type="NCBIfam" id="TIGR00665">
    <property type="entry name" value="DnaB"/>
    <property type="match status" value="1"/>
</dbReference>
<dbReference type="EC" id="5.6.2.3" evidence="12 13"/>
<keyword evidence="17" id="KW-1185">Reference proteome</keyword>
<dbReference type="GO" id="GO:1990077">
    <property type="term" value="C:primosome complex"/>
    <property type="evidence" value="ECO:0007669"/>
    <property type="project" value="UniProtKB-UniRule"/>
</dbReference>
<evidence type="ECO:0000256" key="12">
    <source>
        <dbReference type="NCBIfam" id="TIGR00665"/>
    </source>
</evidence>
<dbReference type="RefSeq" id="WP_004155626.1">
    <property type="nucleotide sequence ID" value="NZ_AAWS01000009.1"/>
</dbReference>
<keyword evidence="7 13" id="KW-0067">ATP-binding</keyword>
<dbReference type="Gene3D" id="1.10.860.10">
    <property type="entry name" value="DNAb Helicase, Chain A"/>
    <property type="match status" value="1"/>
</dbReference>
<dbReference type="GO" id="GO:0016887">
    <property type="term" value="F:ATP hydrolysis activity"/>
    <property type="evidence" value="ECO:0007669"/>
    <property type="project" value="RHEA"/>
</dbReference>
<comment type="catalytic activity">
    <reaction evidence="11 13">
        <text>ATP + H2O = ADP + phosphate + H(+)</text>
        <dbReference type="Rhea" id="RHEA:13065"/>
        <dbReference type="ChEBI" id="CHEBI:15377"/>
        <dbReference type="ChEBI" id="CHEBI:15378"/>
        <dbReference type="ChEBI" id="CHEBI:30616"/>
        <dbReference type="ChEBI" id="CHEBI:43474"/>
        <dbReference type="ChEBI" id="CHEBI:456216"/>
        <dbReference type="EC" id="5.6.2.3"/>
    </reaction>
</comment>
<keyword evidence="8 13" id="KW-0238">DNA-binding</keyword>
<dbReference type="GO" id="GO:0043139">
    <property type="term" value="F:5'-3' DNA helicase activity"/>
    <property type="evidence" value="ECO:0007669"/>
    <property type="project" value="UniProtKB-EC"/>
</dbReference>
<dbReference type="eggNOG" id="COG0305">
    <property type="taxonomic scope" value="Bacteria"/>
</dbReference>
<dbReference type="InterPro" id="IPR007692">
    <property type="entry name" value="DNA_helicase_DnaB"/>
</dbReference>
<organism evidence="16 17">
    <name type="scientific">Microscilla marina ATCC 23134</name>
    <dbReference type="NCBI Taxonomy" id="313606"/>
    <lineage>
        <taxon>Bacteria</taxon>
        <taxon>Pseudomonadati</taxon>
        <taxon>Bacteroidota</taxon>
        <taxon>Cytophagia</taxon>
        <taxon>Cytophagales</taxon>
        <taxon>Microscillaceae</taxon>
        <taxon>Microscilla</taxon>
    </lineage>
</organism>
<protein>
    <recommendedName>
        <fullName evidence="12 13">Replicative DNA helicase</fullName>
        <ecNumber evidence="12 13">5.6.2.3</ecNumber>
    </recommendedName>
</protein>
<evidence type="ECO:0000259" key="15">
    <source>
        <dbReference type="PROSITE" id="PS51199"/>
    </source>
</evidence>
<dbReference type="Pfam" id="PF00772">
    <property type="entry name" value="DnaB"/>
    <property type="match status" value="1"/>
</dbReference>
<keyword evidence="9" id="KW-0413">Isomerase</keyword>
<dbReference type="PANTHER" id="PTHR30153">
    <property type="entry name" value="REPLICATIVE DNA HELICASE DNAB"/>
    <property type="match status" value="1"/>
</dbReference>
<dbReference type="GO" id="GO:0006269">
    <property type="term" value="P:DNA replication, synthesis of primer"/>
    <property type="evidence" value="ECO:0007669"/>
    <property type="project" value="UniProtKB-UniRule"/>
</dbReference>
<feature type="domain" description="SF4 helicase" evidence="15">
    <location>
        <begin position="184"/>
        <end position="457"/>
    </location>
</feature>
<evidence type="ECO:0000313" key="16">
    <source>
        <dbReference type="EMBL" id="EAY29812.1"/>
    </source>
</evidence>
<accession>A1ZIE4</accession>
<evidence type="ECO:0000256" key="5">
    <source>
        <dbReference type="ARBA" id="ARBA00022801"/>
    </source>
</evidence>
<dbReference type="PROSITE" id="PS51199">
    <property type="entry name" value="SF4_HELICASE"/>
    <property type="match status" value="1"/>
</dbReference>
<dbReference type="Proteomes" id="UP000004095">
    <property type="component" value="Unassembled WGS sequence"/>
</dbReference>
<dbReference type="Gene3D" id="3.40.50.300">
    <property type="entry name" value="P-loop containing nucleotide triphosphate hydrolases"/>
    <property type="match status" value="1"/>
</dbReference>
<dbReference type="CDD" id="cd00984">
    <property type="entry name" value="DnaB_C"/>
    <property type="match status" value="1"/>
</dbReference>
<keyword evidence="2 13" id="KW-0639">Primosome</keyword>
<dbReference type="AlphaFoldDB" id="A1ZIE4"/>
<comment type="similarity">
    <text evidence="1 13">Belongs to the helicase family. DnaB subfamily.</text>
</comment>
<evidence type="ECO:0000256" key="9">
    <source>
        <dbReference type="ARBA" id="ARBA00023235"/>
    </source>
</evidence>
<evidence type="ECO:0000256" key="8">
    <source>
        <dbReference type="ARBA" id="ARBA00023125"/>
    </source>
</evidence>
<evidence type="ECO:0000256" key="2">
    <source>
        <dbReference type="ARBA" id="ARBA00022515"/>
    </source>
</evidence>
<dbReference type="InterPro" id="IPR036185">
    <property type="entry name" value="DNA_heli_DnaB-like_N_sf"/>
</dbReference>
<dbReference type="GO" id="GO:0003677">
    <property type="term" value="F:DNA binding"/>
    <property type="evidence" value="ECO:0007669"/>
    <property type="project" value="UniProtKB-UniRule"/>
</dbReference>
<evidence type="ECO:0000256" key="4">
    <source>
        <dbReference type="ARBA" id="ARBA00022741"/>
    </source>
</evidence>
<dbReference type="GO" id="GO:0005524">
    <property type="term" value="F:ATP binding"/>
    <property type="evidence" value="ECO:0007669"/>
    <property type="project" value="UniProtKB-UniRule"/>
</dbReference>
<evidence type="ECO:0000256" key="10">
    <source>
        <dbReference type="ARBA" id="ARBA00044932"/>
    </source>
</evidence>